<evidence type="ECO:0000313" key="3">
    <source>
        <dbReference type="EMBL" id="CAB4648885.1"/>
    </source>
</evidence>
<gene>
    <name evidence="2" type="ORF">UFOPK2166_00373</name>
    <name evidence="3" type="ORF">UFOPK2195_00360</name>
    <name evidence="4" type="ORF">UFOPK2872_01168</name>
</gene>
<accession>A0A6J6K489</accession>
<evidence type="ECO:0000313" key="4">
    <source>
        <dbReference type="EMBL" id="CAB4771256.1"/>
    </source>
</evidence>
<name>A0A6J6K489_9ZZZZ</name>
<dbReference type="InterPro" id="IPR011991">
    <property type="entry name" value="ArsR-like_HTH"/>
</dbReference>
<dbReference type="InterPro" id="IPR000835">
    <property type="entry name" value="HTH_MarR-typ"/>
</dbReference>
<dbReference type="InterPro" id="IPR036388">
    <property type="entry name" value="WH-like_DNA-bd_sf"/>
</dbReference>
<dbReference type="EMBL" id="CAEZZM010000175">
    <property type="protein sequence ID" value="CAB4771256.1"/>
    <property type="molecule type" value="Genomic_DNA"/>
</dbReference>
<dbReference type="InterPro" id="IPR036390">
    <property type="entry name" value="WH_DNA-bd_sf"/>
</dbReference>
<dbReference type="EMBL" id="CAEZWH010000044">
    <property type="protein sequence ID" value="CAB4648885.1"/>
    <property type="molecule type" value="Genomic_DNA"/>
</dbReference>
<sequence length="105" mass="11728">MAKKQIATDGSQNWTFLSNHAHVLVCIAKQSDVRLSEVAALVGIRERTVHRIVHELLDAGYISVTKDGRNNVYSVDLDKPLRHPLEADHNIQAIIAPLLKKVKRA</sequence>
<dbReference type="Gene3D" id="1.10.10.10">
    <property type="entry name" value="Winged helix-like DNA-binding domain superfamily/Winged helix DNA-binding domain"/>
    <property type="match status" value="1"/>
</dbReference>
<evidence type="ECO:0000259" key="1">
    <source>
        <dbReference type="Pfam" id="PF01047"/>
    </source>
</evidence>
<reference evidence="2" key="1">
    <citation type="submission" date="2020-05" db="EMBL/GenBank/DDBJ databases">
        <authorList>
            <person name="Chiriac C."/>
            <person name="Salcher M."/>
            <person name="Ghai R."/>
            <person name="Kavagutti S V."/>
        </authorList>
    </citation>
    <scope>NUCLEOTIDE SEQUENCE</scope>
</reference>
<feature type="domain" description="HTH marR-type" evidence="1">
    <location>
        <begin position="19"/>
        <end position="67"/>
    </location>
</feature>
<dbReference type="EMBL" id="CAEZWB010000029">
    <property type="protein sequence ID" value="CAB4643185.1"/>
    <property type="molecule type" value="Genomic_DNA"/>
</dbReference>
<dbReference type="CDD" id="cd00090">
    <property type="entry name" value="HTH_ARSR"/>
    <property type="match status" value="1"/>
</dbReference>
<dbReference type="SUPFAM" id="SSF46785">
    <property type="entry name" value="Winged helix' DNA-binding domain"/>
    <property type="match status" value="1"/>
</dbReference>
<organism evidence="2">
    <name type="scientific">freshwater metagenome</name>
    <dbReference type="NCBI Taxonomy" id="449393"/>
    <lineage>
        <taxon>unclassified sequences</taxon>
        <taxon>metagenomes</taxon>
        <taxon>ecological metagenomes</taxon>
    </lineage>
</organism>
<dbReference type="AlphaFoldDB" id="A0A6J6K489"/>
<evidence type="ECO:0000313" key="2">
    <source>
        <dbReference type="EMBL" id="CAB4643185.1"/>
    </source>
</evidence>
<dbReference type="Pfam" id="PF01047">
    <property type="entry name" value="MarR"/>
    <property type="match status" value="1"/>
</dbReference>
<protein>
    <submittedName>
        <fullName evidence="2">Unannotated protein</fullName>
    </submittedName>
</protein>
<proteinExistence type="predicted"/>